<feature type="transmembrane region" description="Helical" evidence="1">
    <location>
        <begin position="6"/>
        <end position="24"/>
    </location>
</feature>
<dbReference type="EMBL" id="UINC01036996">
    <property type="protein sequence ID" value="SVB31817.1"/>
    <property type="molecule type" value="Genomic_DNA"/>
</dbReference>
<keyword evidence="1" id="KW-1133">Transmembrane helix</keyword>
<proteinExistence type="predicted"/>
<keyword evidence="1" id="KW-0472">Membrane</keyword>
<sequence>MYYLSQIVYVFLLLLVSILTASALA</sequence>
<protein>
    <submittedName>
        <fullName evidence="2">Uncharacterized protein</fullName>
    </submittedName>
</protein>
<gene>
    <name evidence="2" type="ORF">METZ01_LOCUS184671</name>
</gene>
<organism evidence="2">
    <name type="scientific">marine metagenome</name>
    <dbReference type="NCBI Taxonomy" id="408172"/>
    <lineage>
        <taxon>unclassified sequences</taxon>
        <taxon>metagenomes</taxon>
        <taxon>ecological metagenomes</taxon>
    </lineage>
</organism>
<name>A0A382D2J9_9ZZZZ</name>
<evidence type="ECO:0000256" key="1">
    <source>
        <dbReference type="SAM" id="Phobius"/>
    </source>
</evidence>
<dbReference type="AlphaFoldDB" id="A0A382D2J9"/>
<accession>A0A382D2J9</accession>
<reference evidence="2" key="1">
    <citation type="submission" date="2018-05" db="EMBL/GenBank/DDBJ databases">
        <authorList>
            <person name="Lanie J.A."/>
            <person name="Ng W.-L."/>
            <person name="Kazmierczak K.M."/>
            <person name="Andrzejewski T.M."/>
            <person name="Davidsen T.M."/>
            <person name="Wayne K.J."/>
            <person name="Tettelin H."/>
            <person name="Glass J.I."/>
            <person name="Rusch D."/>
            <person name="Podicherti R."/>
            <person name="Tsui H.-C.T."/>
            <person name="Winkler M.E."/>
        </authorList>
    </citation>
    <scope>NUCLEOTIDE SEQUENCE</scope>
</reference>
<keyword evidence="1" id="KW-0812">Transmembrane</keyword>
<feature type="non-terminal residue" evidence="2">
    <location>
        <position position="25"/>
    </location>
</feature>
<evidence type="ECO:0000313" key="2">
    <source>
        <dbReference type="EMBL" id="SVB31817.1"/>
    </source>
</evidence>